<feature type="region of interest" description="Disordered" evidence="5">
    <location>
        <begin position="1"/>
        <end position="29"/>
    </location>
</feature>
<evidence type="ECO:0000313" key="8">
    <source>
        <dbReference type="Proteomes" id="UP000836404"/>
    </source>
</evidence>
<dbReference type="Gene3D" id="1.20.1250.20">
    <property type="entry name" value="MFS general substrate transporter like domains"/>
    <property type="match status" value="1"/>
</dbReference>
<dbReference type="EMBL" id="CAJHJF010007592">
    <property type="protein sequence ID" value="CAD6963906.1"/>
    <property type="molecule type" value="Genomic_DNA"/>
</dbReference>
<dbReference type="InterPro" id="IPR011701">
    <property type="entry name" value="MFS"/>
</dbReference>
<feature type="transmembrane region" description="Helical" evidence="6">
    <location>
        <begin position="602"/>
        <end position="621"/>
    </location>
</feature>
<dbReference type="SUPFAM" id="SSF103473">
    <property type="entry name" value="MFS general substrate transporter"/>
    <property type="match status" value="1"/>
</dbReference>
<feature type="region of interest" description="Disordered" evidence="5">
    <location>
        <begin position="135"/>
        <end position="165"/>
    </location>
</feature>
<organism evidence="7 8">
    <name type="scientific">Tilletia laevis</name>
    <dbReference type="NCBI Taxonomy" id="157183"/>
    <lineage>
        <taxon>Eukaryota</taxon>
        <taxon>Fungi</taxon>
        <taxon>Dikarya</taxon>
        <taxon>Basidiomycota</taxon>
        <taxon>Ustilaginomycotina</taxon>
        <taxon>Exobasidiomycetes</taxon>
        <taxon>Tilletiales</taxon>
        <taxon>Tilletiaceae</taxon>
        <taxon>Tilletia</taxon>
    </lineage>
</organism>
<feature type="transmembrane region" description="Helical" evidence="6">
    <location>
        <begin position="561"/>
        <end position="581"/>
    </location>
</feature>
<evidence type="ECO:0000313" key="7">
    <source>
        <dbReference type="EMBL" id="CAD6963906.1"/>
    </source>
</evidence>
<feature type="compositionally biased region" description="Low complexity" evidence="5">
    <location>
        <begin position="232"/>
        <end position="242"/>
    </location>
</feature>
<evidence type="ECO:0000256" key="5">
    <source>
        <dbReference type="SAM" id="MobiDB-lite"/>
    </source>
</evidence>
<feature type="compositionally biased region" description="Polar residues" evidence="5">
    <location>
        <begin position="78"/>
        <end position="90"/>
    </location>
</feature>
<proteinExistence type="predicted"/>
<dbReference type="GO" id="GO:0005886">
    <property type="term" value="C:plasma membrane"/>
    <property type="evidence" value="ECO:0007669"/>
    <property type="project" value="TreeGrafter"/>
</dbReference>
<dbReference type="PANTHER" id="PTHR23502">
    <property type="entry name" value="MAJOR FACILITATOR SUPERFAMILY"/>
    <property type="match status" value="1"/>
</dbReference>
<feature type="transmembrane region" description="Helical" evidence="6">
    <location>
        <begin position="385"/>
        <end position="408"/>
    </location>
</feature>
<feature type="transmembrane region" description="Helical" evidence="6">
    <location>
        <begin position="445"/>
        <end position="469"/>
    </location>
</feature>
<sequence length="767" mass="81938">MSRPHEPPTFYVPGEAVSTGATPHATPARGIVSSTTAPALTRVQSSRVLHDADVGALDAGYGFYSSARSGLDDARATPFQTRPRSASQAPETARGRWARGRISAGPLLRRAVTNTADSPDQRVRDVATGTRRGWFSRGASQAHADGNAEINGAPSHTAAATAGTQAHHHVLLEAIQRDFEADRVEEATEARELAEVRKGGTGQHAFNKAHKASRESAVSEKVEKGDVEAQSTTGLGTGTDDTAVGSEAEGAEKGLPASEKEQDPNLVGWDSPSDPANPRNWSNKKKWLVTTIVSSYTLLSPLSSSMVAPALPILDQEFGVTNEIQSALMLSTFVLAYAIGPLLFGGLSEMYGRLPVLQIANILLIIFTVAGGLAQTSVQMTAFRFFAGLGGSAPLTIGGGVIADIYAVEERGKGMSIYSLAPLLGPCIGPVVAGWIIQAGISWRWIFWVVLIASGVVAGFGFLTLPETYAPIILAKKRRQLVKETGNTQLRTVFDVQRKESFPTRLRRNFFRPFIFMTTQPAVQALSLYMMVVYGTLYLLLTNVDSTFSRTYNQGPGIASLHYIALGLGFTAGGQIGGRLVDKVYRILKRKNNGVGRPEFKLPFMVVSSPLVPAGLLLYGWPIQYAVHWIVPDIGLFLFGVGSELLVLRALAQTIAYPSDALLNNLLIQFRAGARTVMGSFLSTQNFLVDTYQLYAASAVGAAVFLRSIAGFALPLAAPALYGTLGSGWGNSLLALIAALIGIPAPVALYLYGPILRKKSKYASEAS</sequence>
<feature type="transmembrane region" description="Helical" evidence="6">
    <location>
        <begin position="729"/>
        <end position="752"/>
    </location>
</feature>
<protein>
    <submittedName>
        <fullName evidence="7">Uncharacterized protein</fullName>
    </submittedName>
</protein>
<keyword evidence="3 6" id="KW-1133">Transmembrane helix</keyword>
<feature type="transmembrane region" description="Helical" evidence="6">
    <location>
        <begin position="327"/>
        <end position="347"/>
    </location>
</feature>
<reference evidence="7 8" key="1">
    <citation type="submission" date="2020-10" db="EMBL/GenBank/DDBJ databases">
        <authorList>
            <person name="Sedaghatjoo S."/>
        </authorList>
    </citation>
    <scope>NUCLEOTIDE SEQUENCE [LARGE SCALE GENOMIC DNA]</scope>
    <source>
        <strain evidence="7 8">LLFL</strain>
    </source>
</reference>
<evidence type="ECO:0000256" key="6">
    <source>
        <dbReference type="SAM" id="Phobius"/>
    </source>
</evidence>
<dbReference type="CDD" id="cd17323">
    <property type="entry name" value="MFS_Tpo1_MDR_like"/>
    <property type="match status" value="1"/>
</dbReference>
<keyword evidence="4 6" id="KW-0472">Membrane</keyword>
<feature type="region of interest" description="Disordered" evidence="5">
    <location>
        <begin position="74"/>
        <end position="98"/>
    </location>
</feature>
<dbReference type="PROSITE" id="PS50850">
    <property type="entry name" value="MFS"/>
    <property type="match status" value="1"/>
</dbReference>
<dbReference type="AlphaFoldDB" id="A0A9N8QMS2"/>
<feature type="transmembrane region" description="Helical" evidence="6">
    <location>
        <begin position="354"/>
        <end position="373"/>
    </location>
</feature>
<dbReference type="Proteomes" id="UP000836404">
    <property type="component" value="Unassembled WGS sequence"/>
</dbReference>
<dbReference type="GO" id="GO:0022857">
    <property type="term" value="F:transmembrane transporter activity"/>
    <property type="evidence" value="ECO:0007669"/>
    <property type="project" value="InterPro"/>
</dbReference>
<feature type="region of interest" description="Disordered" evidence="5">
    <location>
        <begin position="190"/>
        <end position="280"/>
    </location>
</feature>
<dbReference type="InterPro" id="IPR020846">
    <property type="entry name" value="MFS_dom"/>
</dbReference>
<evidence type="ECO:0000256" key="3">
    <source>
        <dbReference type="ARBA" id="ARBA00022989"/>
    </source>
</evidence>
<dbReference type="Pfam" id="PF07690">
    <property type="entry name" value="MFS_1"/>
    <property type="match status" value="1"/>
</dbReference>
<name>A0A9N8QMS2_9BASI</name>
<feature type="compositionally biased region" description="Low complexity" evidence="5">
    <location>
        <begin position="156"/>
        <end position="165"/>
    </location>
</feature>
<accession>A0A9N8QMS2</accession>
<feature type="compositionally biased region" description="Basic and acidic residues" evidence="5">
    <location>
        <begin position="212"/>
        <end position="227"/>
    </location>
</feature>
<comment type="subcellular location">
    <subcellularLocation>
        <location evidence="1">Membrane</location>
        <topology evidence="1">Multi-pass membrane protein</topology>
    </subcellularLocation>
</comment>
<gene>
    <name evidence="7" type="ORF">JKILLFL_G890</name>
</gene>
<dbReference type="PANTHER" id="PTHR23502:SF60">
    <property type="entry name" value="MAJOR FACILITATOR SUPERFAMILY (MFS) PROFILE DOMAIN-CONTAINING PROTEIN-RELATED"/>
    <property type="match status" value="1"/>
</dbReference>
<evidence type="ECO:0000256" key="4">
    <source>
        <dbReference type="ARBA" id="ARBA00023136"/>
    </source>
</evidence>
<dbReference type="InterPro" id="IPR036259">
    <property type="entry name" value="MFS_trans_sf"/>
</dbReference>
<keyword evidence="8" id="KW-1185">Reference proteome</keyword>
<keyword evidence="2 6" id="KW-0812">Transmembrane</keyword>
<feature type="transmembrane region" description="Helical" evidence="6">
    <location>
        <begin position="420"/>
        <end position="439"/>
    </location>
</feature>
<comment type="caution">
    <text evidence="7">The sequence shown here is derived from an EMBL/GenBank/DDBJ whole genome shotgun (WGS) entry which is preliminary data.</text>
</comment>
<evidence type="ECO:0000256" key="1">
    <source>
        <dbReference type="ARBA" id="ARBA00004141"/>
    </source>
</evidence>
<feature type="transmembrane region" description="Helical" evidence="6">
    <location>
        <begin position="514"/>
        <end position="541"/>
    </location>
</feature>
<evidence type="ECO:0000256" key="2">
    <source>
        <dbReference type="ARBA" id="ARBA00022692"/>
    </source>
</evidence>
<feature type="transmembrane region" description="Helical" evidence="6">
    <location>
        <begin position="627"/>
        <end position="648"/>
    </location>
</feature>
<feature type="transmembrane region" description="Helical" evidence="6">
    <location>
        <begin position="694"/>
        <end position="717"/>
    </location>
</feature>
<dbReference type="FunFam" id="1.20.1250.20:FF:000011">
    <property type="entry name" value="MFS multidrug transporter, putative"/>
    <property type="match status" value="1"/>
</dbReference>